<accession>A0ACC2M9D1</accession>
<organism evidence="1 2">
    <name type="scientific">Persea americana</name>
    <name type="common">Avocado</name>
    <dbReference type="NCBI Taxonomy" id="3435"/>
    <lineage>
        <taxon>Eukaryota</taxon>
        <taxon>Viridiplantae</taxon>
        <taxon>Streptophyta</taxon>
        <taxon>Embryophyta</taxon>
        <taxon>Tracheophyta</taxon>
        <taxon>Spermatophyta</taxon>
        <taxon>Magnoliopsida</taxon>
        <taxon>Magnoliidae</taxon>
        <taxon>Laurales</taxon>
        <taxon>Lauraceae</taxon>
        <taxon>Persea</taxon>
    </lineage>
</organism>
<reference evidence="1 2" key="1">
    <citation type="journal article" date="2022" name="Hortic Res">
        <title>A haplotype resolved chromosomal level avocado genome allows analysis of novel avocado genes.</title>
        <authorList>
            <person name="Nath O."/>
            <person name="Fletcher S.J."/>
            <person name="Hayward A."/>
            <person name="Shaw L.M."/>
            <person name="Masouleh A.K."/>
            <person name="Furtado A."/>
            <person name="Henry R.J."/>
            <person name="Mitter N."/>
        </authorList>
    </citation>
    <scope>NUCLEOTIDE SEQUENCE [LARGE SCALE GENOMIC DNA]</scope>
    <source>
        <strain evidence="2">cv. Hass</strain>
    </source>
</reference>
<dbReference type="Proteomes" id="UP001234297">
    <property type="component" value="Chromosome 5"/>
</dbReference>
<gene>
    <name evidence="1" type="ORF">MRB53_018737</name>
</gene>
<evidence type="ECO:0000313" key="1">
    <source>
        <dbReference type="EMBL" id="KAJ8642043.1"/>
    </source>
</evidence>
<comment type="caution">
    <text evidence="1">The sequence shown here is derived from an EMBL/GenBank/DDBJ whole genome shotgun (WGS) entry which is preliminary data.</text>
</comment>
<keyword evidence="2" id="KW-1185">Reference proteome</keyword>
<proteinExistence type="predicted"/>
<sequence length="1167" mass="134488">MKSSSGAENVNPIALWKFSQDVCREELARMIILDELAFKFVENEGFRRFCSMMQPLFKPISRVTIAKDCMALYAAERKKLKSMFLKSKQRICLTTDAWTSNQNLSYMCLTSHWIDKDWNLHKKILNFCVISSHKGEAIGRRIEECLVDWGIQKLCTLTVDNATSNDTAITYLKRKFFKRNDSFILGGRYFQLRCCAHVLNLIVKDGLDELDGAINRIRAAVKYARSSPQRAQIFKSCVEKEGIDCRRMLCLDVTTRWNSTFLMLETAAKFEKVFDRMIDDDDKFKKELEDVGGPPTFEDWEDCRLLTTILQKFYDATTKLSGTSYVTSHLYFSVVSSIENKLNTLMCGFDPCLKAMAVKMKLKFHKYWEPVEKMNMMLLIAIVLDPRYKLTYVSWCYEKHFKLESSTVVELTEKIMDTLNTLYVEYQQLESCNASSSSQNDELEVDQPIFAENDDLSEEYEKHMAEVENNVDKNEVKQYLDFPREKGFHSRSQSRTKQNPIKSRASSSKAMDPEQTFLRVHAKLSGMLLRLLKPTIRTVLEYIHLVVAIALFFLLVVMHTNFVQQPGCSSEFSGHEIADADLVHIKITSAGLWSQYTDDSYMTNIPQQGSSTESLKIPESGDGFTFFATKLWSNWIGSGAKRDGAEIAVDAEVQRVGFPLYAKESLKAAVIHFRNKCHLLFPSLWRNAKLLLGSFSQSSVRKLNKENTFPVIVKTAGWNVLLNFPKWMQPFQFDRIDSLIVQWLERRSKAFEPTYLYTVEKGYFFLPEGAKSRHNIKTVNISISAQNSCFGNRWQQLLINIFVGYDTILMNSLLSSPGQGYLYNFQTKEFHDLSFAHEPAEGSARFEDYLVTKCGVLIMSLFVFFTTTMSVSFTLRETQSRMLKFTVQLQHHARYQLPTFQLIFIHVIESLVFVPIMIGILFFLFEFYDDQLLAFMVLILVWLCELFTMISVRTPISKQFFPRFFLLYFLVFHIYFFSYASGFSYLAFTAVAAFMYHLILYFWNRFEVPALERYMRSRQLGVHITSSTILTSTLHIARVNMRNPNLVNSALGSGPIPRMRPDQPPVNSVEDADVTTLQEPPVADNSDAMGSQLQFQAADSRQTEAAPNAPLSSFNSLLLWILGGASSDNRVSFFSMFRDMRDPGQVYTETPQQENRPIPQNSWWRRT</sequence>
<protein>
    <submittedName>
        <fullName evidence="1">Uncharacterized protein</fullName>
    </submittedName>
</protein>
<dbReference type="EMBL" id="CM056813">
    <property type="protein sequence ID" value="KAJ8642043.1"/>
    <property type="molecule type" value="Genomic_DNA"/>
</dbReference>
<name>A0ACC2M9D1_PERAE</name>
<evidence type="ECO:0000313" key="2">
    <source>
        <dbReference type="Proteomes" id="UP001234297"/>
    </source>
</evidence>